<dbReference type="GO" id="GO:0003684">
    <property type="term" value="F:damaged DNA binding"/>
    <property type="evidence" value="ECO:0007669"/>
    <property type="project" value="InterPro"/>
</dbReference>
<gene>
    <name evidence="5" type="ORF">SAMN05880501_106249</name>
</gene>
<dbReference type="EMBL" id="OBMQ01000006">
    <property type="protein sequence ID" value="SOC11696.1"/>
    <property type="molecule type" value="Genomic_DNA"/>
</dbReference>
<dbReference type="Gene3D" id="1.10.150.20">
    <property type="entry name" value="5' to 3' exonuclease, C-terminal subdomain"/>
    <property type="match status" value="1"/>
</dbReference>
<keyword evidence="3" id="KW-0239">DNA-directed DNA polymerase</keyword>
<dbReference type="GO" id="GO:0003887">
    <property type="term" value="F:DNA-directed DNA polymerase activity"/>
    <property type="evidence" value="ECO:0007669"/>
    <property type="project" value="UniProtKB-KW"/>
</dbReference>
<dbReference type="Proteomes" id="UP000219636">
    <property type="component" value="Unassembled WGS sequence"/>
</dbReference>
<evidence type="ECO:0000313" key="5">
    <source>
        <dbReference type="EMBL" id="SOC11696.1"/>
    </source>
</evidence>
<feature type="domain" description="UmuC" evidence="4">
    <location>
        <begin position="27"/>
        <end position="214"/>
    </location>
</feature>
<dbReference type="InterPro" id="IPR001126">
    <property type="entry name" value="UmuC"/>
</dbReference>
<protein>
    <submittedName>
        <fullName evidence="5">DNA polymerase V</fullName>
    </submittedName>
</protein>
<proteinExistence type="inferred from homology"/>
<accession>A0A285SYC9</accession>
<keyword evidence="2" id="KW-0515">Mutator protein</keyword>
<dbReference type="InterPro" id="IPR017961">
    <property type="entry name" value="DNA_pol_Y-fam_little_finger"/>
</dbReference>
<dbReference type="RefSeq" id="WP_202615658.1">
    <property type="nucleotide sequence ID" value="NZ_OBMQ01000006.1"/>
</dbReference>
<name>A0A285SYC9_9BACL</name>
<comment type="similarity">
    <text evidence="1">Belongs to the DNA polymerase type-Y family.</text>
</comment>
<evidence type="ECO:0000256" key="2">
    <source>
        <dbReference type="ARBA" id="ARBA00022457"/>
    </source>
</evidence>
<dbReference type="GO" id="GO:0009432">
    <property type="term" value="P:SOS response"/>
    <property type="evidence" value="ECO:0007669"/>
    <property type="project" value="TreeGrafter"/>
</dbReference>
<dbReference type="Gene3D" id="3.30.1490.100">
    <property type="entry name" value="DNA polymerase, Y-family, little finger domain"/>
    <property type="match status" value="1"/>
</dbReference>
<dbReference type="PANTHER" id="PTHR11076">
    <property type="entry name" value="DNA REPAIR POLYMERASE UMUC / TRANSFERASE FAMILY MEMBER"/>
    <property type="match status" value="1"/>
</dbReference>
<dbReference type="InterPro" id="IPR043502">
    <property type="entry name" value="DNA/RNA_pol_sf"/>
</dbReference>
<evidence type="ECO:0000256" key="3">
    <source>
        <dbReference type="ARBA" id="ARBA00022932"/>
    </source>
</evidence>
<dbReference type="Pfam" id="PF00817">
    <property type="entry name" value="IMS"/>
    <property type="match status" value="1"/>
</dbReference>
<sequence>MNENALNISTKHTDQYSIYEKAPNKPVMCIDMRCFYASCMAMLENLNPFEVPIAVVGNFQQKGSVVLAASPPMKKRFGIKTGSRLYEIPKHPDIKLFEPKMEFFVRMSMEITNLINQFVPKEAIHVYSIDESFVDLTGTEKLWGSPEETAKYIQHCIYNQFQIPSAVGMGPNMLMSKLALDLDAKKDGFAKWTYDDIPEKLWPVAPLSEMWGIGRRTQKTLNNMGIYSVGDLARTDLKTLEKRFGIMGNQLYYHAWGIDLSPLGAPLAEGQISFGKGQMLIRDYRSRSEILAVILEMCEDVARRAREAYQVGRTISLGVSYSRDAFGGGFYRARTIDEPTNDTMKVYKVCWELLDEFYAERPVRQITISISNLESENSMQLSLFDDKKWKRRKLGATMDYLRAKHGTTAILRAVSYTDAGTAVARAQLVGGHKK</sequence>
<dbReference type="InterPro" id="IPR043128">
    <property type="entry name" value="Rev_trsase/Diguanyl_cyclase"/>
</dbReference>
<reference evidence="6" key="1">
    <citation type="submission" date="2017-08" db="EMBL/GenBank/DDBJ databases">
        <authorList>
            <person name="Varghese N."/>
            <person name="Submissions S."/>
        </authorList>
    </citation>
    <scope>NUCLEOTIDE SEQUENCE [LARGE SCALE GENOMIC DNA]</scope>
    <source>
        <strain evidence="6">JC22</strain>
    </source>
</reference>
<evidence type="ECO:0000313" key="6">
    <source>
        <dbReference type="Proteomes" id="UP000219636"/>
    </source>
</evidence>
<keyword evidence="6" id="KW-1185">Reference proteome</keyword>
<dbReference type="Gene3D" id="3.30.70.270">
    <property type="match status" value="1"/>
</dbReference>
<dbReference type="SUPFAM" id="SSF56672">
    <property type="entry name" value="DNA/RNA polymerases"/>
    <property type="match status" value="1"/>
</dbReference>
<dbReference type="SUPFAM" id="SSF100879">
    <property type="entry name" value="Lesion bypass DNA polymerase (Y-family), little finger domain"/>
    <property type="match status" value="1"/>
</dbReference>
<dbReference type="InterPro" id="IPR050116">
    <property type="entry name" value="DNA_polymerase-Y"/>
</dbReference>
<dbReference type="InterPro" id="IPR036775">
    <property type="entry name" value="DNA_pol_Y-fam_lit_finger_sf"/>
</dbReference>
<dbReference type="Gene3D" id="3.40.1170.60">
    <property type="match status" value="1"/>
</dbReference>
<keyword evidence="3" id="KW-0548">Nucleotidyltransferase</keyword>
<evidence type="ECO:0000256" key="1">
    <source>
        <dbReference type="ARBA" id="ARBA00010945"/>
    </source>
</evidence>
<dbReference type="InterPro" id="IPR024728">
    <property type="entry name" value="PolY_HhH_motif"/>
</dbReference>
<evidence type="ECO:0000259" key="4">
    <source>
        <dbReference type="PROSITE" id="PS50173"/>
    </source>
</evidence>
<dbReference type="AlphaFoldDB" id="A0A285SYC9"/>
<keyword evidence="3" id="KW-0808">Transferase</keyword>
<dbReference type="PROSITE" id="PS50173">
    <property type="entry name" value="UMUC"/>
    <property type="match status" value="1"/>
</dbReference>
<dbReference type="Pfam" id="PF11798">
    <property type="entry name" value="IMS_HHH"/>
    <property type="match status" value="1"/>
</dbReference>
<dbReference type="GO" id="GO:0042276">
    <property type="term" value="P:error-prone translesion synthesis"/>
    <property type="evidence" value="ECO:0007669"/>
    <property type="project" value="TreeGrafter"/>
</dbReference>
<dbReference type="PANTHER" id="PTHR11076:SF35">
    <property type="entry name" value="DNA REPAIR PROTEIN HOMOLOG YOBH"/>
    <property type="match status" value="1"/>
</dbReference>
<dbReference type="CDD" id="cd01700">
    <property type="entry name" value="PolY_Pol_V_umuC"/>
    <property type="match status" value="1"/>
</dbReference>
<organism evidence="5 6">
    <name type="scientific">Ureibacillus xyleni</name>
    <dbReference type="NCBI Taxonomy" id="614648"/>
    <lineage>
        <taxon>Bacteria</taxon>
        <taxon>Bacillati</taxon>
        <taxon>Bacillota</taxon>
        <taxon>Bacilli</taxon>
        <taxon>Bacillales</taxon>
        <taxon>Caryophanaceae</taxon>
        <taxon>Ureibacillus</taxon>
    </lineage>
</organism>
<dbReference type="GO" id="GO:0006281">
    <property type="term" value="P:DNA repair"/>
    <property type="evidence" value="ECO:0007669"/>
    <property type="project" value="InterPro"/>
</dbReference>
<dbReference type="GO" id="GO:0005829">
    <property type="term" value="C:cytosol"/>
    <property type="evidence" value="ECO:0007669"/>
    <property type="project" value="TreeGrafter"/>
</dbReference>
<dbReference type="Pfam" id="PF11799">
    <property type="entry name" value="IMS_C"/>
    <property type="match status" value="1"/>
</dbReference>